<accession>A0A9W6YBJ4</accession>
<protein>
    <submittedName>
        <fullName evidence="1">Unnamed protein product</fullName>
    </submittedName>
</protein>
<dbReference type="Proteomes" id="UP001165121">
    <property type="component" value="Unassembled WGS sequence"/>
</dbReference>
<evidence type="ECO:0000313" key="1">
    <source>
        <dbReference type="EMBL" id="GMF57525.1"/>
    </source>
</evidence>
<proteinExistence type="predicted"/>
<dbReference type="EMBL" id="BSXT01004365">
    <property type="protein sequence ID" value="GMF57525.1"/>
    <property type="molecule type" value="Genomic_DNA"/>
</dbReference>
<keyword evidence="2" id="KW-1185">Reference proteome</keyword>
<evidence type="ECO:0000313" key="2">
    <source>
        <dbReference type="Proteomes" id="UP001165121"/>
    </source>
</evidence>
<reference evidence="1" key="1">
    <citation type="submission" date="2023-04" db="EMBL/GenBank/DDBJ databases">
        <title>Phytophthora fragariaefolia NBRC 109709.</title>
        <authorList>
            <person name="Ichikawa N."/>
            <person name="Sato H."/>
            <person name="Tonouchi N."/>
        </authorList>
    </citation>
    <scope>NUCLEOTIDE SEQUENCE</scope>
    <source>
        <strain evidence="1">NBRC 109709</strain>
    </source>
</reference>
<dbReference type="AlphaFoldDB" id="A0A9W6YBJ4"/>
<name>A0A9W6YBJ4_9STRA</name>
<organism evidence="1 2">
    <name type="scientific">Phytophthora fragariaefolia</name>
    <dbReference type="NCBI Taxonomy" id="1490495"/>
    <lineage>
        <taxon>Eukaryota</taxon>
        <taxon>Sar</taxon>
        <taxon>Stramenopiles</taxon>
        <taxon>Oomycota</taxon>
        <taxon>Peronosporomycetes</taxon>
        <taxon>Peronosporales</taxon>
        <taxon>Peronosporaceae</taxon>
        <taxon>Phytophthora</taxon>
    </lineage>
</organism>
<sequence length="163" mass="17452">MASILIVCQLHPGVATLTHVVHCISTFLDHPSRLDASAGLSNWLYKIAGLRCRRHEDLPIAKYVFNCQQQFTMGFTNAAIRGYVFGTSADTAIFAYPMAGAGRTGDATSALLDLAAQNGNLAVVNELHENGREQASMTTCSAAGGYGRSLKRAEMNDQCLAAQ</sequence>
<gene>
    <name evidence="1" type="ORF">Pfra01_002455900</name>
</gene>
<comment type="caution">
    <text evidence="1">The sequence shown here is derived from an EMBL/GenBank/DDBJ whole genome shotgun (WGS) entry which is preliminary data.</text>
</comment>